<dbReference type="PATRIC" id="fig|1938.6.peg.7048"/>
<evidence type="ECO:0000256" key="5">
    <source>
        <dbReference type="ARBA" id="ARBA00023163"/>
    </source>
</evidence>
<dbReference type="SUPFAM" id="SSF46894">
    <property type="entry name" value="C-terminal effector domain of the bipartite response regulators"/>
    <property type="match status" value="1"/>
</dbReference>
<name>A0A0L8JF67_STRVR</name>
<dbReference type="InterPro" id="IPR001867">
    <property type="entry name" value="OmpR/PhoB-type_DNA-bd"/>
</dbReference>
<dbReference type="Pfam" id="PF13191">
    <property type="entry name" value="AAA_16"/>
    <property type="match status" value="1"/>
</dbReference>
<dbReference type="SUPFAM" id="SSF52540">
    <property type="entry name" value="P-loop containing nucleoside triphosphate hydrolases"/>
    <property type="match status" value="1"/>
</dbReference>
<evidence type="ECO:0000259" key="7">
    <source>
        <dbReference type="PROSITE" id="PS51755"/>
    </source>
</evidence>
<evidence type="ECO:0000256" key="6">
    <source>
        <dbReference type="PROSITE-ProRule" id="PRU01091"/>
    </source>
</evidence>
<comment type="caution">
    <text evidence="8">The sequence shown here is derived from an EMBL/GenBank/DDBJ whole genome shotgun (WGS) entry which is preliminary data.</text>
</comment>
<dbReference type="PANTHER" id="PTHR35807">
    <property type="entry name" value="TRANSCRIPTIONAL REGULATOR REDD-RELATED"/>
    <property type="match status" value="1"/>
</dbReference>
<evidence type="ECO:0000256" key="2">
    <source>
        <dbReference type="ARBA" id="ARBA00023012"/>
    </source>
</evidence>
<evidence type="ECO:0000256" key="3">
    <source>
        <dbReference type="ARBA" id="ARBA00023015"/>
    </source>
</evidence>
<dbReference type="Proteomes" id="UP000037023">
    <property type="component" value="Unassembled WGS sequence"/>
</dbReference>
<dbReference type="AlphaFoldDB" id="A0A0L8JF67"/>
<keyword evidence="4 6" id="KW-0238">DNA-binding</keyword>
<dbReference type="InterPro" id="IPR011990">
    <property type="entry name" value="TPR-like_helical_dom_sf"/>
</dbReference>
<dbReference type="GO" id="GO:0000160">
    <property type="term" value="P:phosphorelay signal transduction system"/>
    <property type="evidence" value="ECO:0007669"/>
    <property type="project" value="UniProtKB-KW"/>
</dbReference>
<evidence type="ECO:0000313" key="8">
    <source>
        <dbReference type="EMBL" id="KOG12134.1"/>
    </source>
</evidence>
<sequence>MRSFMWTVGAPGIGFSVFGRLRACRDGVELDLGSPQQRAVAAVLILRHGRTVSLDDLVAALWEAPPRRPESVVRTYVWRLRRLLEPGRTQGEAWQILRSVPGGYVLHLDEGSVDLELFERRVAEARARSAAGETVAARELFDDALALSREPALTEVPGPFAQTERSRLEERRLDVVEARLEAMAELGESTEAATELAGLVETHPLREGLHYLLMRALSRSGRQAEALAVYRRVHSMLARELGIEPNARLQGLHAEILAVTTPSAGRPEVVSGGDRAPRQIPHAVADFTGRAQETERIRQALRRPAAEGMPIVLLTGMGGAGKTSLVTHSVRPVLDAYPDGQLYVDLRGDGGTPADPGAVLASFLRALGERESFIPAELDGRVAGYRSRLAQQRMLIVLDNAADFDQVTPLLPDSPSCAVVITSRNALAALPVSLRVVLGPMSQQEAMHLFTRLVGSARIDAEPYTAHRVLSACGGLPLAVRILGSRLAARPEWTLEDLAERLADEQQRLSELRVEDVSVESSFALGYDQLDHEARRALRLLALPTHSLYDLPTASTLLGTPTGTTRQLLERLVAAGLLDEPALDRYRLHDLVRLFARRLAVETDSEQTRHAALGRLLDLHLLSATESYRVIRPGHTVVQASLPAAPGGPHFGSVGEALAWSASTLDDILMLLHQTAATHTARAATLLLMLDAVLMSSHLWHQVIPVAALVADVAAGTHDARSEARARYMLGGALASVGRPDQARANVARALELSNQEDDVYSMALNVQGLLPQLAPKDSMEILRRAAELARKNGNSHLEAMTLGNAVQVRLVSEGIDDRTVADSERQVRLYRRLGDRFGVAFSYYRHGQVLARQNLLSDAIAIHLRSLDMLAVGEQDLVRAGNHVRLCEAYTQTGGLALAVRHAEEGLLLSRQIRHEQLEAVSLRALGDAKSAMNRPEEAREHWQLALSIFESVRLDALADGVRERLRAGSQGTPPPTAA</sequence>
<dbReference type="Gene3D" id="3.40.50.300">
    <property type="entry name" value="P-loop containing nucleotide triphosphate hydrolases"/>
    <property type="match status" value="1"/>
</dbReference>
<reference evidence="8 9" key="1">
    <citation type="submission" date="2015-06" db="EMBL/GenBank/DDBJ databases">
        <authorList>
            <person name="Hoefler B.C."/>
            <person name="Straight P.D."/>
        </authorList>
    </citation>
    <scope>NUCLEOTIDE SEQUENCE [LARGE SCALE GENOMIC DNA]</scope>
    <source>
        <strain evidence="8 9">NRRL 3427</strain>
    </source>
</reference>
<dbReference type="InterPro" id="IPR051677">
    <property type="entry name" value="AfsR-DnrI-RedD_regulator"/>
</dbReference>
<dbReference type="Pfam" id="PF00486">
    <property type="entry name" value="Trans_reg_C"/>
    <property type="match status" value="1"/>
</dbReference>
<dbReference type="Gene3D" id="1.10.8.430">
    <property type="entry name" value="Helical domain of apoptotic protease-activating factors"/>
    <property type="match status" value="1"/>
</dbReference>
<keyword evidence="5" id="KW-0804">Transcription</keyword>
<dbReference type="GO" id="GO:0043531">
    <property type="term" value="F:ADP binding"/>
    <property type="evidence" value="ECO:0007669"/>
    <property type="project" value="InterPro"/>
</dbReference>
<keyword evidence="3" id="KW-0805">Transcription regulation</keyword>
<dbReference type="InterPro" id="IPR019734">
    <property type="entry name" value="TPR_rpt"/>
</dbReference>
<dbReference type="InterPro" id="IPR016032">
    <property type="entry name" value="Sig_transdc_resp-reg_C-effctor"/>
</dbReference>
<feature type="DNA-binding region" description="OmpR/PhoB-type" evidence="6">
    <location>
        <begin position="3"/>
        <end position="108"/>
    </location>
</feature>
<dbReference type="SMART" id="SM00862">
    <property type="entry name" value="Trans_reg_C"/>
    <property type="match status" value="1"/>
</dbReference>
<dbReference type="Gene3D" id="1.10.10.10">
    <property type="entry name" value="Winged helix-like DNA-binding domain superfamily/Winged helix DNA-binding domain"/>
    <property type="match status" value="1"/>
</dbReference>
<comment type="similarity">
    <text evidence="1">Belongs to the AfsR/DnrI/RedD regulatory family.</text>
</comment>
<dbReference type="PANTHER" id="PTHR35807:SF1">
    <property type="entry name" value="TRANSCRIPTIONAL REGULATOR REDD"/>
    <property type="match status" value="1"/>
</dbReference>
<dbReference type="InterPro" id="IPR027417">
    <property type="entry name" value="P-loop_NTPase"/>
</dbReference>
<keyword evidence="2" id="KW-0902">Two-component regulatory system</keyword>
<dbReference type="Gene3D" id="1.25.40.10">
    <property type="entry name" value="Tetratricopeptide repeat domain"/>
    <property type="match status" value="2"/>
</dbReference>
<dbReference type="EMBL" id="LGUP01000383">
    <property type="protein sequence ID" value="KOG12134.1"/>
    <property type="molecule type" value="Genomic_DNA"/>
</dbReference>
<accession>A0A0L8JF67</accession>
<dbReference type="GO" id="GO:0003677">
    <property type="term" value="F:DNA binding"/>
    <property type="evidence" value="ECO:0007669"/>
    <property type="project" value="UniProtKB-UniRule"/>
</dbReference>
<evidence type="ECO:0000256" key="1">
    <source>
        <dbReference type="ARBA" id="ARBA00005820"/>
    </source>
</evidence>
<proteinExistence type="inferred from homology"/>
<gene>
    <name evidence="8" type="ORF">ADK34_32770</name>
</gene>
<dbReference type="PROSITE" id="PS51755">
    <property type="entry name" value="OMPR_PHOB"/>
    <property type="match status" value="1"/>
</dbReference>
<dbReference type="InterPro" id="IPR036388">
    <property type="entry name" value="WH-like_DNA-bd_sf"/>
</dbReference>
<dbReference type="SMART" id="SM00028">
    <property type="entry name" value="TPR"/>
    <property type="match status" value="2"/>
</dbReference>
<evidence type="ECO:0000256" key="4">
    <source>
        <dbReference type="ARBA" id="ARBA00023125"/>
    </source>
</evidence>
<dbReference type="Pfam" id="PF03704">
    <property type="entry name" value="BTAD"/>
    <property type="match status" value="1"/>
</dbReference>
<protein>
    <recommendedName>
        <fullName evidence="7">OmpR/PhoB-type domain-containing protein</fullName>
    </recommendedName>
</protein>
<organism evidence="8 9">
    <name type="scientific">Streptomyces viridochromogenes</name>
    <dbReference type="NCBI Taxonomy" id="1938"/>
    <lineage>
        <taxon>Bacteria</taxon>
        <taxon>Bacillati</taxon>
        <taxon>Actinomycetota</taxon>
        <taxon>Actinomycetes</taxon>
        <taxon>Kitasatosporales</taxon>
        <taxon>Streptomycetaceae</taxon>
        <taxon>Streptomyces</taxon>
    </lineage>
</organism>
<dbReference type="InterPro" id="IPR041664">
    <property type="entry name" value="AAA_16"/>
</dbReference>
<evidence type="ECO:0000313" key="9">
    <source>
        <dbReference type="Proteomes" id="UP000037023"/>
    </source>
</evidence>
<dbReference type="InterPro" id="IPR042197">
    <property type="entry name" value="Apaf_helical"/>
</dbReference>
<dbReference type="GO" id="GO:0006355">
    <property type="term" value="P:regulation of DNA-templated transcription"/>
    <property type="evidence" value="ECO:0007669"/>
    <property type="project" value="InterPro"/>
</dbReference>
<dbReference type="CDD" id="cd15831">
    <property type="entry name" value="BTAD"/>
    <property type="match status" value="1"/>
</dbReference>
<feature type="domain" description="OmpR/PhoB-type" evidence="7">
    <location>
        <begin position="3"/>
        <end position="108"/>
    </location>
</feature>
<dbReference type="SUPFAM" id="SSF48452">
    <property type="entry name" value="TPR-like"/>
    <property type="match status" value="3"/>
</dbReference>
<dbReference type="SMART" id="SM01043">
    <property type="entry name" value="BTAD"/>
    <property type="match status" value="1"/>
</dbReference>
<dbReference type="InterPro" id="IPR005158">
    <property type="entry name" value="BTAD"/>
</dbReference>
<dbReference type="PRINTS" id="PR00364">
    <property type="entry name" value="DISEASERSIST"/>
</dbReference>